<comment type="similarity">
    <text evidence="1">Belongs to the glycosyl hydrolase 32 family.</text>
</comment>
<evidence type="ECO:0000256" key="1">
    <source>
        <dbReference type="ARBA" id="ARBA00009902"/>
    </source>
</evidence>
<reference evidence="6 7" key="1">
    <citation type="submission" date="2017-04" db="EMBL/GenBank/DDBJ databases">
        <title>Comparative genome analysis of Subtercola boreus.</title>
        <authorList>
            <person name="Cho Y.-J."/>
            <person name="Cho A."/>
            <person name="Kim O.-S."/>
            <person name="Lee J.-I."/>
        </authorList>
    </citation>
    <scope>NUCLEOTIDE SEQUENCE [LARGE SCALE GENOMIC DNA]</scope>
    <source>
        <strain evidence="6 7">P28004</strain>
    </source>
</reference>
<dbReference type="AlphaFoldDB" id="A0A3E0W926"/>
<dbReference type="SMART" id="SM00640">
    <property type="entry name" value="Glyco_32"/>
    <property type="match status" value="1"/>
</dbReference>
<evidence type="ECO:0000313" key="7">
    <source>
        <dbReference type="Proteomes" id="UP000257080"/>
    </source>
</evidence>
<dbReference type="InterPro" id="IPR051214">
    <property type="entry name" value="GH32_Enzymes"/>
</dbReference>
<name>A0A3E0W926_9MICO</name>
<keyword evidence="3 6" id="KW-0378">Hydrolase</keyword>
<dbReference type="GO" id="GO:0005975">
    <property type="term" value="P:carbohydrate metabolic process"/>
    <property type="evidence" value="ECO:0007669"/>
    <property type="project" value="InterPro"/>
</dbReference>
<dbReference type="SUPFAM" id="SSF75005">
    <property type="entry name" value="Arabinanase/levansucrase/invertase"/>
    <property type="match status" value="1"/>
</dbReference>
<keyword evidence="4" id="KW-0326">Glycosidase</keyword>
<dbReference type="Pfam" id="PF00251">
    <property type="entry name" value="Glyco_hydro_32N"/>
    <property type="match status" value="1"/>
</dbReference>
<evidence type="ECO:0000256" key="3">
    <source>
        <dbReference type="ARBA" id="ARBA00022801"/>
    </source>
</evidence>
<comment type="caution">
    <text evidence="6">The sequence shown here is derived from an EMBL/GenBank/DDBJ whole genome shotgun (WGS) entry which is preliminary data.</text>
</comment>
<accession>A0A3E0W926</accession>
<protein>
    <recommendedName>
        <fullName evidence="2">beta-fructofuranosidase</fullName>
        <ecNumber evidence="2">3.2.1.26</ecNumber>
    </recommendedName>
</protein>
<evidence type="ECO:0000256" key="2">
    <source>
        <dbReference type="ARBA" id="ARBA00012758"/>
    </source>
</evidence>
<gene>
    <name evidence="6" type="ORF">B7R25_16525</name>
</gene>
<proteinExistence type="inferred from homology"/>
<dbReference type="Proteomes" id="UP000257080">
    <property type="component" value="Unassembled WGS sequence"/>
</dbReference>
<dbReference type="PANTHER" id="PTHR43101:SF1">
    <property type="entry name" value="BETA-FRUCTOSIDASE"/>
    <property type="match status" value="1"/>
</dbReference>
<dbReference type="PANTHER" id="PTHR43101">
    <property type="entry name" value="BETA-FRUCTOSIDASE"/>
    <property type="match status" value="1"/>
</dbReference>
<evidence type="ECO:0000313" key="6">
    <source>
        <dbReference type="EMBL" id="RFA24571.1"/>
    </source>
</evidence>
<dbReference type="CDD" id="cd18609">
    <property type="entry name" value="GH32-like"/>
    <property type="match status" value="1"/>
</dbReference>
<dbReference type="RefSeq" id="WP_116420076.1">
    <property type="nucleotide sequence ID" value="NZ_NBXC01000034.1"/>
</dbReference>
<dbReference type="OrthoDB" id="9759709at2"/>
<evidence type="ECO:0000259" key="5">
    <source>
        <dbReference type="Pfam" id="PF00251"/>
    </source>
</evidence>
<feature type="domain" description="Glycosyl hydrolase family 32 N-terminal" evidence="5">
    <location>
        <begin position="19"/>
        <end position="264"/>
    </location>
</feature>
<dbReference type="GO" id="GO:0004564">
    <property type="term" value="F:beta-fructofuranosidase activity"/>
    <property type="evidence" value="ECO:0007669"/>
    <property type="project" value="UniProtKB-EC"/>
</dbReference>
<evidence type="ECO:0000256" key="4">
    <source>
        <dbReference type="ARBA" id="ARBA00023295"/>
    </source>
</evidence>
<dbReference type="InterPro" id="IPR001362">
    <property type="entry name" value="Glyco_hydro_32"/>
</dbReference>
<dbReference type="InterPro" id="IPR013148">
    <property type="entry name" value="Glyco_hydro_32_N"/>
</dbReference>
<dbReference type="Gene3D" id="2.115.10.20">
    <property type="entry name" value="Glycosyl hydrolase domain, family 43"/>
    <property type="match status" value="1"/>
</dbReference>
<dbReference type="EC" id="3.2.1.26" evidence="2"/>
<sequence>MLHLPAAWVWDFWLADDGDRFHLFFLKASRALLDPDRRHWRATVGHATSTDLVVWTEQPDALVPADGPSFDDLATWTGSIVRDDTGTWRMFYTGVSREGRGLIQRIGSATSVDLLVWSRHQPHFVIKPDPRWYESIADRSWPDEAWRDPWVFHNEADGLWHMLVTARANSGAADQRGVVGHATSADLARWSVAEPLSASGSGFGQLEVLQIANVDGQNVLLFSCLSSELSDERKARGERGGIWAVNIDNPTGPFAVENAYRVADETLYVGRLVQDRYGKWQLLAFKNTALNGEWIGEITDPMPVTWIGGRLAIPPLLSNIDTSLPISKSV</sequence>
<dbReference type="InterPro" id="IPR023296">
    <property type="entry name" value="Glyco_hydro_beta-prop_sf"/>
</dbReference>
<organism evidence="6 7">
    <name type="scientific">Subtercola boreus</name>
    <dbReference type="NCBI Taxonomy" id="120213"/>
    <lineage>
        <taxon>Bacteria</taxon>
        <taxon>Bacillati</taxon>
        <taxon>Actinomycetota</taxon>
        <taxon>Actinomycetes</taxon>
        <taxon>Micrococcales</taxon>
        <taxon>Microbacteriaceae</taxon>
        <taxon>Subtercola</taxon>
    </lineage>
</organism>
<dbReference type="EMBL" id="NBXE01000044">
    <property type="protein sequence ID" value="RFA24571.1"/>
    <property type="molecule type" value="Genomic_DNA"/>
</dbReference>